<keyword evidence="2" id="KW-1185">Reference proteome</keyword>
<dbReference type="EMBL" id="PGCJ01000346">
    <property type="protein sequence ID" value="PLW31530.1"/>
    <property type="molecule type" value="Genomic_DNA"/>
</dbReference>
<protein>
    <submittedName>
        <fullName evidence="1">Uncharacterized protein</fullName>
    </submittedName>
</protein>
<accession>A0A2N5U1B6</accession>
<reference evidence="1 2" key="1">
    <citation type="submission" date="2017-11" db="EMBL/GenBank/DDBJ databases">
        <title>De novo assembly and phasing of dikaryotic genomes from two isolates of Puccinia coronata f. sp. avenae, the causal agent of oat crown rust.</title>
        <authorList>
            <person name="Miller M.E."/>
            <person name="Zhang Y."/>
            <person name="Omidvar V."/>
            <person name="Sperschneider J."/>
            <person name="Schwessinger B."/>
            <person name="Raley C."/>
            <person name="Palmer J.M."/>
            <person name="Garnica D."/>
            <person name="Upadhyaya N."/>
            <person name="Rathjen J."/>
            <person name="Taylor J.M."/>
            <person name="Park R.F."/>
            <person name="Dodds P.N."/>
            <person name="Hirsch C.D."/>
            <person name="Kianian S.F."/>
            <person name="Figueroa M."/>
        </authorList>
    </citation>
    <scope>NUCLEOTIDE SEQUENCE [LARGE SCALE GENOMIC DNA]</scope>
    <source>
        <strain evidence="1">12NC29</strain>
    </source>
</reference>
<dbReference type="Proteomes" id="UP000235388">
    <property type="component" value="Unassembled WGS sequence"/>
</dbReference>
<proteinExistence type="predicted"/>
<evidence type="ECO:0000313" key="1">
    <source>
        <dbReference type="EMBL" id="PLW31530.1"/>
    </source>
</evidence>
<sequence length="62" mass="7024">MNSQERALRGVNPINDRFLPVIKMSNTSLSMTSEVINISNTPLGDRKKLVYLWALGLFRVAF</sequence>
<organism evidence="1 2">
    <name type="scientific">Puccinia coronata f. sp. avenae</name>
    <dbReference type="NCBI Taxonomy" id="200324"/>
    <lineage>
        <taxon>Eukaryota</taxon>
        <taxon>Fungi</taxon>
        <taxon>Dikarya</taxon>
        <taxon>Basidiomycota</taxon>
        <taxon>Pucciniomycotina</taxon>
        <taxon>Pucciniomycetes</taxon>
        <taxon>Pucciniales</taxon>
        <taxon>Pucciniaceae</taxon>
        <taxon>Puccinia</taxon>
    </lineage>
</organism>
<dbReference type="AlphaFoldDB" id="A0A2N5U1B6"/>
<evidence type="ECO:0000313" key="2">
    <source>
        <dbReference type="Proteomes" id="UP000235388"/>
    </source>
</evidence>
<comment type="caution">
    <text evidence="1">The sequence shown here is derived from an EMBL/GenBank/DDBJ whole genome shotgun (WGS) entry which is preliminary data.</text>
</comment>
<name>A0A2N5U1B6_9BASI</name>
<gene>
    <name evidence="1" type="ORF">PCANC_17129</name>
</gene>